<feature type="compositionally biased region" description="Basic and acidic residues" evidence="1">
    <location>
        <begin position="201"/>
        <end position="227"/>
    </location>
</feature>
<proteinExistence type="predicted"/>
<dbReference type="AlphaFoldDB" id="E9HK68"/>
<evidence type="ECO:0000313" key="2">
    <source>
        <dbReference type="EMBL" id="EFX67830.1"/>
    </source>
</evidence>
<dbReference type="EMBL" id="GL732667">
    <property type="protein sequence ID" value="EFX67830.1"/>
    <property type="molecule type" value="Genomic_DNA"/>
</dbReference>
<sequence length="290" mass="32138">MDNTREKEKKSDYREYLEGMSEFEDHLRDTADVSECIAYCLYDANPLLQGDGDHASVVSLDGNFPCFGNVAFYCPIGYHKESACPIDGPLWDEIRGILIAPMESKTSLQRLMEPLSWRMSPLQGIFEILASKEVVRLPVRKHLSMDKIRTKEIIDANSPVTESLAAMKKLGDFLRDLDEKVDQLCGEMIVLATVQQLAREAADGDVKRVERDGTAGQRHPDAGDARDSLPAAVNTESSRDDSTAAARCVPIAQTVTDDNEQEDAAVHKENEGDFSGDVAHEAVKRTHANR</sequence>
<reference evidence="2 3" key="1">
    <citation type="journal article" date="2011" name="Science">
        <title>The ecoresponsive genome of Daphnia pulex.</title>
        <authorList>
            <person name="Colbourne J.K."/>
            <person name="Pfrender M.E."/>
            <person name="Gilbert D."/>
            <person name="Thomas W.K."/>
            <person name="Tucker A."/>
            <person name="Oakley T.H."/>
            <person name="Tokishita S."/>
            <person name="Aerts A."/>
            <person name="Arnold G.J."/>
            <person name="Basu M.K."/>
            <person name="Bauer D.J."/>
            <person name="Caceres C.E."/>
            <person name="Carmel L."/>
            <person name="Casola C."/>
            <person name="Choi J.H."/>
            <person name="Detter J.C."/>
            <person name="Dong Q."/>
            <person name="Dusheyko S."/>
            <person name="Eads B.D."/>
            <person name="Frohlich T."/>
            <person name="Geiler-Samerotte K.A."/>
            <person name="Gerlach D."/>
            <person name="Hatcher P."/>
            <person name="Jogdeo S."/>
            <person name="Krijgsveld J."/>
            <person name="Kriventseva E.V."/>
            <person name="Kultz D."/>
            <person name="Laforsch C."/>
            <person name="Lindquist E."/>
            <person name="Lopez J."/>
            <person name="Manak J.R."/>
            <person name="Muller J."/>
            <person name="Pangilinan J."/>
            <person name="Patwardhan R.P."/>
            <person name="Pitluck S."/>
            <person name="Pritham E.J."/>
            <person name="Rechtsteiner A."/>
            <person name="Rho M."/>
            <person name="Rogozin I.B."/>
            <person name="Sakarya O."/>
            <person name="Salamov A."/>
            <person name="Schaack S."/>
            <person name="Shapiro H."/>
            <person name="Shiga Y."/>
            <person name="Skalitzky C."/>
            <person name="Smith Z."/>
            <person name="Souvorov A."/>
            <person name="Sung W."/>
            <person name="Tang Z."/>
            <person name="Tsuchiya D."/>
            <person name="Tu H."/>
            <person name="Vos H."/>
            <person name="Wang M."/>
            <person name="Wolf Y.I."/>
            <person name="Yamagata H."/>
            <person name="Yamada T."/>
            <person name="Ye Y."/>
            <person name="Shaw J.R."/>
            <person name="Andrews J."/>
            <person name="Crease T.J."/>
            <person name="Tang H."/>
            <person name="Lucas S.M."/>
            <person name="Robertson H.M."/>
            <person name="Bork P."/>
            <person name="Koonin E.V."/>
            <person name="Zdobnov E.M."/>
            <person name="Grigoriev I.V."/>
            <person name="Lynch M."/>
            <person name="Boore J.L."/>
        </authorList>
    </citation>
    <scope>NUCLEOTIDE SEQUENCE [LARGE SCALE GENOMIC DNA]</scope>
</reference>
<evidence type="ECO:0000256" key="1">
    <source>
        <dbReference type="SAM" id="MobiDB-lite"/>
    </source>
</evidence>
<protein>
    <submittedName>
        <fullName evidence="2">Uncharacterized protein</fullName>
    </submittedName>
</protein>
<dbReference type="InParanoid" id="E9HK68"/>
<keyword evidence="3" id="KW-1185">Reference proteome</keyword>
<gene>
    <name evidence="2" type="ORF">DAPPUDRAFT_229102</name>
</gene>
<evidence type="ECO:0000313" key="3">
    <source>
        <dbReference type="Proteomes" id="UP000000305"/>
    </source>
</evidence>
<dbReference type="OrthoDB" id="10339817at2759"/>
<dbReference type="Proteomes" id="UP000000305">
    <property type="component" value="Unassembled WGS sequence"/>
</dbReference>
<dbReference type="KEGG" id="dpx:DAPPUDRAFT_229102"/>
<dbReference type="HOGENOM" id="CLU_960618_0_0_1"/>
<name>E9HK68_DAPPU</name>
<organism evidence="2 3">
    <name type="scientific">Daphnia pulex</name>
    <name type="common">Water flea</name>
    <dbReference type="NCBI Taxonomy" id="6669"/>
    <lineage>
        <taxon>Eukaryota</taxon>
        <taxon>Metazoa</taxon>
        <taxon>Ecdysozoa</taxon>
        <taxon>Arthropoda</taxon>
        <taxon>Crustacea</taxon>
        <taxon>Branchiopoda</taxon>
        <taxon>Diplostraca</taxon>
        <taxon>Cladocera</taxon>
        <taxon>Anomopoda</taxon>
        <taxon>Daphniidae</taxon>
        <taxon>Daphnia</taxon>
    </lineage>
</organism>
<feature type="region of interest" description="Disordered" evidence="1">
    <location>
        <begin position="201"/>
        <end position="290"/>
    </location>
</feature>
<accession>E9HK68</accession>